<evidence type="ECO:0000313" key="1">
    <source>
        <dbReference type="EMBL" id="JAD27443.1"/>
    </source>
</evidence>
<accession>A0A0A8YNS1</accession>
<reference evidence="1" key="1">
    <citation type="submission" date="2014-09" db="EMBL/GenBank/DDBJ databases">
        <authorList>
            <person name="Magalhaes I.L.F."/>
            <person name="Oliveira U."/>
            <person name="Santos F.R."/>
            <person name="Vidigal T.H.D.A."/>
            <person name="Brescovit A.D."/>
            <person name="Santos A.J."/>
        </authorList>
    </citation>
    <scope>NUCLEOTIDE SEQUENCE</scope>
    <source>
        <tissue evidence="1">Shoot tissue taken approximately 20 cm above the soil surface</tissue>
    </source>
</reference>
<sequence length="40" mass="4531">MKENVHFATFSYLVCPLNTLNKISTQFILANYLSLGQLTP</sequence>
<proteinExistence type="predicted"/>
<dbReference type="EMBL" id="GBRH01270452">
    <property type="protein sequence ID" value="JAD27443.1"/>
    <property type="molecule type" value="Transcribed_RNA"/>
</dbReference>
<dbReference type="AlphaFoldDB" id="A0A0A8YNS1"/>
<name>A0A0A8YNS1_ARUDO</name>
<organism evidence="1">
    <name type="scientific">Arundo donax</name>
    <name type="common">Giant reed</name>
    <name type="synonym">Donax arundinaceus</name>
    <dbReference type="NCBI Taxonomy" id="35708"/>
    <lineage>
        <taxon>Eukaryota</taxon>
        <taxon>Viridiplantae</taxon>
        <taxon>Streptophyta</taxon>
        <taxon>Embryophyta</taxon>
        <taxon>Tracheophyta</taxon>
        <taxon>Spermatophyta</taxon>
        <taxon>Magnoliopsida</taxon>
        <taxon>Liliopsida</taxon>
        <taxon>Poales</taxon>
        <taxon>Poaceae</taxon>
        <taxon>PACMAD clade</taxon>
        <taxon>Arundinoideae</taxon>
        <taxon>Arundineae</taxon>
        <taxon>Arundo</taxon>
    </lineage>
</organism>
<reference evidence="1" key="2">
    <citation type="journal article" date="2015" name="Data Brief">
        <title>Shoot transcriptome of the giant reed, Arundo donax.</title>
        <authorList>
            <person name="Barrero R.A."/>
            <person name="Guerrero F.D."/>
            <person name="Moolhuijzen P."/>
            <person name="Goolsby J.A."/>
            <person name="Tidwell J."/>
            <person name="Bellgard S.E."/>
            <person name="Bellgard M.I."/>
        </authorList>
    </citation>
    <scope>NUCLEOTIDE SEQUENCE</scope>
    <source>
        <tissue evidence="1">Shoot tissue taken approximately 20 cm above the soil surface</tissue>
    </source>
</reference>
<protein>
    <submittedName>
        <fullName evidence="1">Uncharacterized protein</fullName>
    </submittedName>
</protein>